<dbReference type="SUPFAM" id="SSF52317">
    <property type="entry name" value="Class I glutamine amidotransferase-like"/>
    <property type="match status" value="1"/>
</dbReference>
<dbReference type="Proteomes" id="UP000028640">
    <property type="component" value="Unassembled WGS sequence"/>
</dbReference>
<evidence type="ECO:0000259" key="3">
    <source>
        <dbReference type="PROSITE" id="PS01124"/>
    </source>
</evidence>
<protein>
    <submittedName>
        <fullName evidence="4">AraC family transcriptional regulator</fullName>
    </submittedName>
</protein>
<name>A0A085G4H4_EWIA3</name>
<proteinExistence type="predicted"/>
<dbReference type="CDD" id="cd03137">
    <property type="entry name" value="GATase1_AraC_1"/>
    <property type="match status" value="1"/>
</dbReference>
<dbReference type="eggNOG" id="COG4977">
    <property type="taxonomic scope" value="Bacteria"/>
</dbReference>
<reference evidence="4 5" key="1">
    <citation type="submission" date="2014-05" db="EMBL/GenBank/DDBJ databases">
        <title>ATOL: Assembling a taxonomically balanced genome-scale reconstruction of the evolutionary history of the Enterobacteriaceae.</title>
        <authorList>
            <person name="Plunkett G.III."/>
            <person name="Neeno-Eckwall E.C."/>
            <person name="Glasner J.D."/>
            <person name="Perna N.T."/>
        </authorList>
    </citation>
    <scope>NUCLEOTIDE SEQUENCE [LARGE SCALE GENOMIC DNA]</scope>
    <source>
        <strain evidence="4 5">ATCC 33852</strain>
    </source>
</reference>
<accession>A0A085G4H4</accession>
<dbReference type="PANTHER" id="PTHR43130:SF3">
    <property type="entry name" value="HTH-TYPE TRANSCRIPTIONAL REGULATOR RV1931C"/>
    <property type="match status" value="1"/>
</dbReference>
<dbReference type="STRING" id="910964.GEAM_3591"/>
<comment type="caution">
    <text evidence="4">The sequence shown here is derived from an EMBL/GenBank/DDBJ whole genome shotgun (WGS) entry which is preliminary data.</text>
</comment>
<keyword evidence="2" id="KW-0804">Transcription</keyword>
<dbReference type="PANTHER" id="PTHR43130">
    <property type="entry name" value="ARAC-FAMILY TRANSCRIPTIONAL REGULATOR"/>
    <property type="match status" value="1"/>
</dbReference>
<dbReference type="AlphaFoldDB" id="A0A085G4H4"/>
<dbReference type="InterPro" id="IPR018060">
    <property type="entry name" value="HTH_AraC"/>
</dbReference>
<dbReference type="SUPFAM" id="SSF46689">
    <property type="entry name" value="Homeodomain-like"/>
    <property type="match status" value="1"/>
</dbReference>
<organism evidence="4 5">
    <name type="scientific">Ewingella americana (strain ATCC 33852 / DSM 4580 / CCUG 14506 / JCM 5911 / LMG 7869 / NCTC 12157 / CDC 1468-78)</name>
    <dbReference type="NCBI Taxonomy" id="910964"/>
    <lineage>
        <taxon>Bacteria</taxon>
        <taxon>Pseudomonadati</taxon>
        <taxon>Pseudomonadota</taxon>
        <taxon>Gammaproteobacteria</taxon>
        <taxon>Enterobacterales</taxon>
        <taxon>Yersiniaceae</taxon>
        <taxon>Ewingella</taxon>
    </lineage>
</organism>
<dbReference type="GO" id="GO:0043565">
    <property type="term" value="F:sequence-specific DNA binding"/>
    <property type="evidence" value="ECO:0007669"/>
    <property type="project" value="InterPro"/>
</dbReference>
<evidence type="ECO:0000313" key="4">
    <source>
        <dbReference type="EMBL" id="KFC78619.1"/>
    </source>
</evidence>
<evidence type="ECO:0000256" key="2">
    <source>
        <dbReference type="ARBA" id="ARBA00023163"/>
    </source>
</evidence>
<gene>
    <name evidence="4" type="ORF">GEAM_3591</name>
</gene>
<dbReference type="GO" id="GO:0003700">
    <property type="term" value="F:DNA-binding transcription factor activity"/>
    <property type="evidence" value="ECO:0007669"/>
    <property type="project" value="InterPro"/>
</dbReference>
<dbReference type="Gene3D" id="1.10.10.60">
    <property type="entry name" value="Homeodomain-like"/>
    <property type="match status" value="1"/>
</dbReference>
<feature type="domain" description="HTH araC/xylS-type" evidence="3">
    <location>
        <begin position="216"/>
        <end position="306"/>
    </location>
</feature>
<dbReference type="InterPro" id="IPR052158">
    <property type="entry name" value="INH-QAR"/>
</dbReference>
<dbReference type="InterPro" id="IPR002818">
    <property type="entry name" value="DJ-1/PfpI"/>
</dbReference>
<dbReference type="RefSeq" id="WP_034794219.1">
    <property type="nucleotide sequence ID" value="NZ_JMPJ01000067.1"/>
</dbReference>
<keyword evidence="1" id="KW-0805">Transcription regulation</keyword>
<dbReference type="OrthoDB" id="9803764at2"/>
<evidence type="ECO:0000256" key="1">
    <source>
        <dbReference type="ARBA" id="ARBA00023015"/>
    </source>
</evidence>
<dbReference type="PROSITE" id="PS01124">
    <property type="entry name" value="HTH_ARAC_FAMILY_2"/>
    <property type="match status" value="1"/>
</dbReference>
<dbReference type="InterPro" id="IPR029062">
    <property type="entry name" value="Class_I_gatase-like"/>
</dbReference>
<dbReference type="InterPro" id="IPR009057">
    <property type="entry name" value="Homeodomain-like_sf"/>
</dbReference>
<evidence type="ECO:0000313" key="5">
    <source>
        <dbReference type="Proteomes" id="UP000028640"/>
    </source>
</evidence>
<dbReference type="EMBL" id="JMPJ01000067">
    <property type="protein sequence ID" value="KFC78619.1"/>
    <property type="molecule type" value="Genomic_DNA"/>
</dbReference>
<dbReference type="Gene3D" id="3.40.50.880">
    <property type="match status" value="1"/>
</dbReference>
<dbReference type="SMART" id="SM00342">
    <property type="entry name" value="HTH_ARAC"/>
    <property type="match status" value="1"/>
</dbReference>
<dbReference type="Pfam" id="PF12833">
    <property type="entry name" value="HTH_18"/>
    <property type="match status" value="1"/>
</dbReference>
<dbReference type="GeneID" id="78381873"/>
<keyword evidence="5" id="KW-1185">Reference proteome</keyword>
<sequence length="306" mass="33519">MQDVYFVTLPGVMALDLVGPGEALRLAGQFRLHYISPLNEAETSTGLKVGSLQPLPASFAAGSIIIIPGVNHSAENFATPAALQVRDWLKQQKSAIEQGDATLVCICSGSLLAGQAGLLDGYQCTTHHDVIPRLKLQVPSAQVKDNRIFVEDRFVLTSAGITAGIDLALHIISNRLGAQAALDVAREMVVYFRRAGDDPQLSPWLRYRNHIHPALHRAQNLMSATPEAPWQLEEIAAKAHVSGRHLTRLFRQHLGISVRDYHEQLRIAVAQQRLQQGFGVEKAALAAGFTSGRQLRRAQERWPSAN</sequence>
<dbReference type="Pfam" id="PF01965">
    <property type="entry name" value="DJ-1_PfpI"/>
    <property type="match status" value="1"/>
</dbReference>